<accession>A0A967BBZ1</accession>
<comment type="caution">
    <text evidence="1">The sequence shown here is derived from an EMBL/GenBank/DDBJ whole genome shotgun (WGS) entry which is preliminary data.</text>
</comment>
<dbReference type="Proteomes" id="UP000639775">
    <property type="component" value="Unassembled WGS sequence"/>
</dbReference>
<organism evidence="1 2">
    <name type="scientific">Roseovarius gahaiensis</name>
    <dbReference type="NCBI Taxonomy" id="2716691"/>
    <lineage>
        <taxon>Bacteria</taxon>
        <taxon>Pseudomonadati</taxon>
        <taxon>Pseudomonadota</taxon>
        <taxon>Alphaproteobacteria</taxon>
        <taxon>Rhodobacterales</taxon>
        <taxon>Roseobacteraceae</taxon>
        <taxon>Roseovarius</taxon>
    </lineage>
</organism>
<evidence type="ECO:0000313" key="2">
    <source>
        <dbReference type="Proteomes" id="UP000639775"/>
    </source>
</evidence>
<dbReference type="AlphaFoldDB" id="A0A967BBZ1"/>
<proteinExistence type="predicted"/>
<keyword evidence="2" id="KW-1185">Reference proteome</keyword>
<evidence type="ECO:0000313" key="1">
    <source>
        <dbReference type="EMBL" id="NHQ75187.1"/>
    </source>
</evidence>
<dbReference type="RefSeq" id="WP_167197900.1">
    <property type="nucleotide sequence ID" value="NZ_JAAORB010000027.1"/>
</dbReference>
<protein>
    <submittedName>
        <fullName evidence="1">Uncharacterized protein</fullName>
    </submittedName>
</protein>
<gene>
    <name evidence="1" type="ORF">HAT86_12045</name>
</gene>
<name>A0A967BBZ1_9RHOB</name>
<reference evidence="1" key="1">
    <citation type="submission" date="2020-03" db="EMBL/GenBank/DDBJ databases">
        <title>Roseovarius gahaiensis sp. nov., isolated from Gahai Saline Lake, China.</title>
        <authorList>
            <person name="Sun X."/>
        </authorList>
    </citation>
    <scope>NUCLEOTIDE SEQUENCE</scope>
    <source>
        <strain evidence="1">GH877</strain>
    </source>
</reference>
<sequence length="142" mass="15269">MRKQNRAAIRAAKKNADKIAAVMAQNALQPDGRNGFVSNPTARKVLARGFADLIRNNCKPIVLRVTAAEAGSLPGCSPTPKGAQSFCAFGLDVGGRGTWCLRWAFVRGLPPEEARDQIEVRMLADLARVCNVSGFPVSESMK</sequence>
<dbReference type="EMBL" id="JAAORB010000027">
    <property type="protein sequence ID" value="NHQ75187.1"/>
    <property type="molecule type" value="Genomic_DNA"/>
</dbReference>